<dbReference type="PROSITE" id="PS50181">
    <property type="entry name" value="FBOX"/>
    <property type="match status" value="1"/>
</dbReference>
<reference evidence="2" key="2">
    <citation type="submission" date="2018-10" db="UniProtKB">
        <authorList>
            <consortium name="EnsemblPlants"/>
        </authorList>
    </citation>
    <scope>IDENTIFICATION</scope>
</reference>
<dbReference type="OrthoDB" id="586649at2759"/>
<evidence type="ECO:0000313" key="2">
    <source>
        <dbReference type="EnsemblPlants" id="TraesCS5D02G524900.1.cds1"/>
    </source>
</evidence>
<keyword evidence="3" id="KW-1185">Reference proteome</keyword>
<dbReference type="Pfam" id="PF00646">
    <property type="entry name" value="F-box"/>
    <property type="match status" value="1"/>
</dbReference>
<dbReference type="STRING" id="4565.A0A3B6N2H2"/>
<dbReference type="Gramene" id="TraesCS5D03G1145600.1">
    <property type="protein sequence ID" value="TraesCS5D03G1145600.1.CDS1"/>
    <property type="gene ID" value="TraesCS5D03G1145600"/>
</dbReference>
<sequence length="354" mass="39786">MDELALPPPLHLPHLPDDMLVEILLRLPPEPIHLFCASFVSKHWRSLVHDARFLRRFREFHVGMPPVLGFFSNRLDHSLFVPTSGGFALSAAAKMSHRDWWALDCRHGRALLEKLGSRTLLVWDLVTGDRRYLPLPPACKRGYNGAVLRAAGHADCHCHRCPFLVVYVFRRPNSAGICASVWSSETGVWSETTVIIVPYLSVVPEPSTLVGNKLYWLLENSSILEYDLDHHGLGLIHEMPYDALWAGKFLLMPAEDGRLGLAGVERHNLHLWSLIASIDGRVTWTHQRVIDLGNFLGPEVAAKCIYGIGFAQDAGVIFIHMHATVYMIHLKSMQIKEVSEKGLHICGDALLVKR</sequence>
<name>A0A3B6N2H2_WHEAT</name>
<dbReference type="InterPro" id="IPR001810">
    <property type="entry name" value="F-box_dom"/>
</dbReference>
<dbReference type="EnsemblPlants" id="TraesCS5D02G524900.1">
    <property type="protein sequence ID" value="TraesCS5D02G524900.1.cds1"/>
    <property type="gene ID" value="TraesCS5D02G524900"/>
</dbReference>
<evidence type="ECO:0000259" key="1">
    <source>
        <dbReference type="PROSITE" id="PS50181"/>
    </source>
</evidence>
<dbReference type="PANTHER" id="PTHR32133:SF335">
    <property type="entry name" value="F-BOX ASSOCIATED DOMAIN-CONTAINING PROTEIN"/>
    <property type="match status" value="1"/>
</dbReference>
<accession>A0A3B6N2H2</accession>
<dbReference type="InterPro" id="IPR036047">
    <property type="entry name" value="F-box-like_dom_sf"/>
</dbReference>
<dbReference type="AlphaFoldDB" id="A0A3B6N2H2"/>
<dbReference type="PANTHER" id="PTHR32133">
    <property type="entry name" value="OS07G0120400 PROTEIN"/>
    <property type="match status" value="1"/>
</dbReference>
<dbReference type="Proteomes" id="UP000019116">
    <property type="component" value="Chromosome 5D"/>
</dbReference>
<protein>
    <recommendedName>
        <fullName evidence="1">F-box domain-containing protein</fullName>
    </recommendedName>
</protein>
<dbReference type="InterPro" id="IPR056594">
    <property type="entry name" value="AT5G49610-like_b-prop"/>
</dbReference>
<reference evidence="2" key="1">
    <citation type="submission" date="2018-08" db="EMBL/GenBank/DDBJ databases">
        <authorList>
            <person name="Rossello M."/>
        </authorList>
    </citation>
    <scope>NUCLEOTIDE SEQUENCE [LARGE SCALE GENOMIC DNA]</scope>
    <source>
        <strain evidence="2">cv. Chinese Spring</strain>
    </source>
</reference>
<evidence type="ECO:0000313" key="3">
    <source>
        <dbReference type="Proteomes" id="UP000019116"/>
    </source>
</evidence>
<dbReference type="Gramene" id="TraesRN5D0101181000.1">
    <property type="protein sequence ID" value="TraesRN5D0101181000.1"/>
    <property type="gene ID" value="TraesRN5D0101181000"/>
</dbReference>
<dbReference type="SMART" id="SM00256">
    <property type="entry name" value="FBOX"/>
    <property type="match status" value="1"/>
</dbReference>
<dbReference type="Gramene" id="TraesWEE_scaffold_033294_01G000500.1">
    <property type="protein sequence ID" value="TraesWEE_scaffold_033294_01G000500.1"/>
    <property type="gene ID" value="TraesWEE_scaffold_033294_01G000500"/>
</dbReference>
<feature type="domain" description="F-box" evidence="1">
    <location>
        <begin position="9"/>
        <end position="57"/>
    </location>
</feature>
<dbReference type="Pfam" id="PF23635">
    <property type="entry name" value="Beta-prop_AT5G49610-like"/>
    <property type="match status" value="1"/>
</dbReference>
<organism evidence="2">
    <name type="scientific">Triticum aestivum</name>
    <name type="common">Wheat</name>
    <dbReference type="NCBI Taxonomy" id="4565"/>
    <lineage>
        <taxon>Eukaryota</taxon>
        <taxon>Viridiplantae</taxon>
        <taxon>Streptophyta</taxon>
        <taxon>Embryophyta</taxon>
        <taxon>Tracheophyta</taxon>
        <taxon>Spermatophyta</taxon>
        <taxon>Magnoliopsida</taxon>
        <taxon>Liliopsida</taxon>
        <taxon>Poales</taxon>
        <taxon>Poaceae</taxon>
        <taxon>BOP clade</taxon>
        <taxon>Pooideae</taxon>
        <taxon>Triticodae</taxon>
        <taxon>Triticeae</taxon>
        <taxon>Triticinae</taxon>
        <taxon>Triticum</taxon>
    </lineage>
</organism>
<dbReference type="Gene3D" id="1.20.1280.50">
    <property type="match status" value="1"/>
</dbReference>
<proteinExistence type="predicted"/>
<dbReference type="SUPFAM" id="SSF81383">
    <property type="entry name" value="F-box domain"/>
    <property type="match status" value="1"/>
</dbReference>
<dbReference type="Gramene" id="TraesCS5D02G524900.1">
    <property type="protein sequence ID" value="TraesCS5D02G524900.1.cds1"/>
    <property type="gene ID" value="TraesCS5D02G524900"/>
</dbReference>